<dbReference type="Proteomes" id="UP001177021">
    <property type="component" value="Unassembled WGS sequence"/>
</dbReference>
<sequence length="46" mass="4910">MELWHIIDLKTGTAVQHQRGAANGISMTAMFLFKAIGPAAGGTMHK</sequence>
<gene>
    <name evidence="1" type="ORF">MILVUS5_LOCUS58</name>
</gene>
<keyword evidence="2" id="KW-1185">Reference proteome</keyword>
<protein>
    <submittedName>
        <fullName evidence="1">Uncharacterized protein</fullName>
    </submittedName>
</protein>
<name>A0ACB0I6J5_TRIPR</name>
<accession>A0ACB0I6J5</accession>
<comment type="caution">
    <text evidence="1">The sequence shown here is derived from an EMBL/GenBank/DDBJ whole genome shotgun (WGS) entry which is preliminary data.</text>
</comment>
<evidence type="ECO:0000313" key="1">
    <source>
        <dbReference type="EMBL" id="CAJ2627654.1"/>
    </source>
</evidence>
<reference evidence="1" key="1">
    <citation type="submission" date="2023-10" db="EMBL/GenBank/DDBJ databases">
        <authorList>
            <person name="Rodriguez Cubillos JULIANA M."/>
            <person name="De Vega J."/>
        </authorList>
    </citation>
    <scope>NUCLEOTIDE SEQUENCE</scope>
</reference>
<dbReference type="EMBL" id="CASHSV030000001">
    <property type="protein sequence ID" value="CAJ2627654.1"/>
    <property type="molecule type" value="Genomic_DNA"/>
</dbReference>
<proteinExistence type="predicted"/>
<evidence type="ECO:0000313" key="2">
    <source>
        <dbReference type="Proteomes" id="UP001177021"/>
    </source>
</evidence>
<organism evidence="1 2">
    <name type="scientific">Trifolium pratense</name>
    <name type="common">Red clover</name>
    <dbReference type="NCBI Taxonomy" id="57577"/>
    <lineage>
        <taxon>Eukaryota</taxon>
        <taxon>Viridiplantae</taxon>
        <taxon>Streptophyta</taxon>
        <taxon>Embryophyta</taxon>
        <taxon>Tracheophyta</taxon>
        <taxon>Spermatophyta</taxon>
        <taxon>Magnoliopsida</taxon>
        <taxon>eudicotyledons</taxon>
        <taxon>Gunneridae</taxon>
        <taxon>Pentapetalae</taxon>
        <taxon>rosids</taxon>
        <taxon>fabids</taxon>
        <taxon>Fabales</taxon>
        <taxon>Fabaceae</taxon>
        <taxon>Papilionoideae</taxon>
        <taxon>50 kb inversion clade</taxon>
        <taxon>NPAAA clade</taxon>
        <taxon>Hologalegina</taxon>
        <taxon>IRL clade</taxon>
        <taxon>Trifolieae</taxon>
        <taxon>Trifolium</taxon>
    </lineage>
</organism>